<dbReference type="PANTHER" id="PTHR43617">
    <property type="entry name" value="L-AMINO ACID N-ACETYLTRANSFERASE"/>
    <property type="match status" value="1"/>
</dbReference>
<sequence length="252" mass="28825">MSYEGTRRAGGINNLGICDESWYSILRREYCGQEKPPLFIRPETEADHRAVEALTREAFWNLYAPGCYEHYLAHLIRGHKDFIPELDLVAEAEDGRLLGNVMYTRATLTDEAGNMREVLTFGPISVRPDCQRRGIGRALLEHSFREARRMGFGAIVIFGSPDNYVSRGFKSCARYQVCAEDGSFPAAMLVKELTPGFFDGRKWIYQESPAFQFDPACAEQFDSRFPPMKKEERASQESFYIYSHSVIRMQAE</sequence>
<dbReference type="PROSITE" id="PS51186">
    <property type="entry name" value="GNAT"/>
    <property type="match status" value="1"/>
</dbReference>
<dbReference type="AlphaFoldDB" id="A0A9D2MUL6"/>
<dbReference type="InterPro" id="IPR050276">
    <property type="entry name" value="MshD_Acetyltransferase"/>
</dbReference>
<comment type="caution">
    <text evidence="2">The sequence shown here is derived from an EMBL/GenBank/DDBJ whole genome shotgun (WGS) entry which is preliminary data.</text>
</comment>
<dbReference type="Proteomes" id="UP000886883">
    <property type="component" value="Unassembled WGS sequence"/>
</dbReference>
<dbReference type="InterPro" id="IPR000182">
    <property type="entry name" value="GNAT_dom"/>
</dbReference>
<evidence type="ECO:0000259" key="1">
    <source>
        <dbReference type="PROSITE" id="PS51186"/>
    </source>
</evidence>
<proteinExistence type="predicted"/>
<dbReference type="InterPro" id="IPR016181">
    <property type="entry name" value="Acyl_CoA_acyltransferase"/>
</dbReference>
<dbReference type="EMBL" id="DWXE01000040">
    <property type="protein sequence ID" value="HJB91945.1"/>
    <property type="molecule type" value="Genomic_DNA"/>
</dbReference>
<gene>
    <name evidence="2" type="ORF">H9763_10855</name>
</gene>
<accession>A0A9D2MUL6</accession>
<evidence type="ECO:0000313" key="3">
    <source>
        <dbReference type="Proteomes" id="UP000886883"/>
    </source>
</evidence>
<dbReference type="SUPFAM" id="SSF55729">
    <property type="entry name" value="Acyl-CoA N-acyltransferases (Nat)"/>
    <property type="match status" value="1"/>
</dbReference>
<evidence type="ECO:0000313" key="2">
    <source>
        <dbReference type="EMBL" id="HJB91945.1"/>
    </source>
</evidence>
<reference evidence="2" key="2">
    <citation type="submission" date="2021-04" db="EMBL/GenBank/DDBJ databases">
        <authorList>
            <person name="Gilroy R."/>
        </authorList>
    </citation>
    <scope>NUCLEOTIDE SEQUENCE</scope>
    <source>
        <strain evidence="2">USAMLcec3-2134</strain>
    </source>
</reference>
<name>A0A9D2MUL6_9FIRM</name>
<dbReference type="CDD" id="cd04301">
    <property type="entry name" value="NAT_SF"/>
    <property type="match status" value="1"/>
</dbReference>
<dbReference type="PANTHER" id="PTHR43617:SF38">
    <property type="entry name" value="N-ACETYLTRANSFERASE DOMAIN-CONTAINING PROTEIN"/>
    <property type="match status" value="1"/>
</dbReference>
<protein>
    <submittedName>
        <fullName evidence="2">N-acetyltransferase</fullName>
    </submittedName>
</protein>
<feature type="domain" description="N-acetyltransferase" evidence="1">
    <location>
        <begin position="38"/>
        <end position="191"/>
    </location>
</feature>
<dbReference type="Gene3D" id="3.40.630.30">
    <property type="match status" value="1"/>
</dbReference>
<organism evidence="2 3">
    <name type="scientific">Candidatus Eisenbergiella merdigallinarum</name>
    <dbReference type="NCBI Taxonomy" id="2838552"/>
    <lineage>
        <taxon>Bacteria</taxon>
        <taxon>Bacillati</taxon>
        <taxon>Bacillota</taxon>
        <taxon>Clostridia</taxon>
        <taxon>Lachnospirales</taxon>
        <taxon>Lachnospiraceae</taxon>
        <taxon>Eisenbergiella</taxon>
    </lineage>
</organism>
<reference evidence="2" key="1">
    <citation type="journal article" date="2021" name="PeerJ">
        <title>Extensive microbial diversity within the chicken gut microbiome revealed by metagenomics and culture.</title>
        <authorList>
            <person name="Gilroy R."/>
            <person name="Ravi A."/>
            <person name="Getino M."/>
            <person name="Pursley I."/>
            <person name="Horton D.L."/>
            <person name="Alikhan N.F."/>
            <person name="Baker D."/>
            <person name="Gharbi K."/>
            <person name="Hall N."/>
            <person name="Watson M."/>
            <person name="Adriaenssens E.M."/>
            <person name="Foster-Nyarko E."/>
            <person name="Jarju S."/>
            <person name="Secka A."/>
            <person name="Antonio M."/>
            <person name="Oren A."/>
            <person name="Chaudhuri R.R."/>
            <person name="La Ragione R."/>
            <person name="Hildebrand F."/>
            <person name="Pallen M.J."/>
        </authorList>
    </citation>
    <scope>NUCLEOTIDE SEQUENCE</scope>
    <source>
        <strain evidence="2">USAMLcec3-2134</strain>
    </source>
</reference>
<dbReference type="GO" id="GO:0016747">
    <property type="term" value="F:acyltransferase activity, transferring groups other than amino-acyl groups"/>
    <property type="evidence" value="ECO:0007669"/>
    <property type="project" value="InterPro"/>
</dbReference>
<dbReference type="Pfam" id="PF00583">
    <property type="entry name" value="Acetyltransf_1"/>
    <property type="match status" value="1"/>
</dbReference>